<dbReference type="Proteomes" id="UP000015560">
    <property type="component" value="Chromosome"/>
</dbReference>
<accession>A0AAD1AR85</accession>
<evidence type="ECO:0000313" key="2">
    <source>
        <dbReference type="Proteomes" id="UP000015560"/>
    </source>
</evidence>
<name>A0AAD1AR85_LACCA</name>
<organism evidence="1 2">
    <name type="scientific">Lacticaseibacillus casei DSM 20011 = JCM 1134 = ATCC 393</name>
    <dbReference type="NCBI Taxonomy" id="1423732"/>
    <lineage>
        <taxon>Bacteria</taxon>
        <taxon>Bacillati</taxon>
        <taxon>Bacillota</taxon>
        <taxon>Bacilli</taxon>
        <taxon>Lactobacillales</taxon>
        <taxon>Lactobacillaceae</taxon>
        <taxon>Lacticaseibacillus</taxon>
    </lineage>
</organism>
<proteinExistence type="predicted"/>
<protein>
    <submittedName>
        <fullName evidence="1">Uncharacterized protein</fullName>
    </submittedName>
</protein>
<sequence length="63" mass="7121">MAKAWPFEFSGHEFSAASRKRAHRRRNLRVRTLGAMAKTAITPKATYTPVSERASSRSVENML</sequence>
<gene>
    <name evidence="1" type="ORF">LBCZ_2431</name>
</gene>
<reference evidence="1 2" key="1">
    <citation type="journal article" date="2013" name="PLoS ONE">
        <title>Genomic Adaptation of the Lactobacillus casei Group.</title>
        <authorList>
            <person name="Toh H."/>
            <person name="Oshima K."/>
            <person name="Nakano A."/>
            <person name="Takahata M."/>
            <person name="Murakami M."/>
            <person name="Takaki T."/>
            <person name="Nishiyama H."/>
            <person name="Igimi S."/>
            <person name="Hattori M."/>
            <person name="Morita H."/>
        </authorList>
    </citation>
    <scope>NUCLEOTIDE SEQUENCE [LARGE SCALE GENOMIC DNA]</scope>
    <source>
        <strain evidence="1 2">ATCC 393</strain>
    </source>
</reference>
<dbReference type="EMBL" id="AP012544">
    <property type="protein sequence ID" value="BAN75599.1"/>
    <property type="molecule type" value="Genomic_DNA"/>
</dbReference>
<dbReference type="NCBIfam" id="NF040509">
    <property type="entry name" value="Lacto_palin_RPT"/>
    <property type="match status" value="1"/>
</dbReference>
<dbReference type="AlphaFoldDB" id="A0AAD1AR85"/>
<evidence type="ECO:0000313" key="1">
    <source>
        <dbReference type="EMBL" id="BAN75599.1"/>
    </source>
</evidence>
<dbReference type="AntiFam" id="ANF00266">
    <property type="entry name" value="DNA repeat translations related to WP_020751851.1"/>
</dbReference>